<keyword evidence="4 12" id="KW-0719">Serine esterase</keyword>
<dbReference type="EC" id="3.1.1.74" evidence="3 12"/>
<feature type="active site" description="Proton donor/acceptor" evidence="10">
    <location>
        <position position="217"/>
    </location>
</feature>
<sequence>MKASFVLALAGAALTSAAPTFSPIDSFNIRELEGTNLSPEEHALSKRQFTGDTYNQLIDGTACRAVTVIYARGTNSDGNVGASTAVGPVFFNNLASQLNGTSNLAIQGVTYSASIAGFLAGGDAAGSTTMANLISTAVTQCPSTKIVLSGYSQGAQLVHNAALKITAANAAKITAVLVFGDPKNGTAFGSITASKTKVICHSGDNICEGGIIVTAAHLNYQNDAPAAATFVAGKVGTV</sequence>
<feature type="signal peptide" evidence="12">
    <location>
        <begin position="1"/>
        <end position="17"/>
    </location>
</feature>
<dbReference type="InterPro" id="IPR000675">
    <property type="entry name" value="Cutinase/axe"/>
</dbReference>
<dbReference type="SUPFAM" id="SSF53474">
    <property type="entry name" value="alpha/beta-Hydrolases"/>
    <property type="match status" value="1"/>
</dbReference>
<dbReference type="Gene3D" id="3.40.50.1820">
    <property type="entry name" value="alpha/beta hydrolase"/>
    <property type="match status" value="1"/>
</dbReference>
<comment type="catalytic activity">
    <reaction evidence="9 12">
        <text>cutin + H2O = cutin monomers.</text>
        <dbReference type="EC" id="3.1.1.74"/>
    </reaction>
</comment>
<feature type="disulfide bond" evidence="11">
    <location>
        <begin position="200"/>
        <end position="207"/>
    </location>
</feature>
<dbReference type="SMART" id="SM01110">
    <property type="entry name" value="Cutinase"/>
    <property type="match status" value="1"/>
</dbReference>
<dbReference type="GO" id="GO:0005576">
    <property type="term" value="C:extracellular region"/>
    <property type="evidence" value="ECO:0007669"/>
    <property type="project" value="UniProtKB-SubCell"/>
</dbReference>
<evidence type="ECO:0000256" key="6">
    <source>
        <dbReference type="ARBA" id="ARBA00022729"/>
    </source>
</evidence>
<dbReference type="PANTHER" id="PTHR48250">
    <property type="entry name" value="CUTINASE 2-RELATED"/>
    <property type="match status" value="1"/>
</dbReference>
<dbReference type="InterPro" id="IPR011150">
    <property type="entry name" value="Cutinase_monf"/>
</dbReference>
<evidence type="ECO:0000256" key="2">
    <source>
        <dbReference type="ARBA" id="ARBA00007534"/>
    </source>
</evidence>
<feature type="active site" description="Proton donor/acceptor" evidence="10">
    <location>
        <position position="204"/>
    </location>
</feature>
<evidence type="ECO:0000256" key="1">
    <source>
        <dbReference type="ARBA" id="ARBA00004613"/>
    </source>
</evidence>
<accession>A0A6G1K177</accession>
<comment type="subcellular location">
    <subcellularLocation>
        <location evidence="1 12">Secreted</location>
    </subcellularLocation>
</comment>
<feature type="active site" description="Nucleophile" evidence="10">
    <location>
        <position position="152"/>
    </location>
</feature>
<dbReference type="InterPro" id="IPR043580">
    <property type="entry name" value="CUTINASE_1"/>
</dbReference>
<dbReference type="EMBL" id="MU005775">
    <property type="protein sequence ID" value="KAF2706626.1"/>
    <property type="molecule type" value="Genomic_DNA"/>
</dbReference>
<evidence type="ECO:0000313" key="14">
    <source>
        <dbReference type="Proteomes" id="UP000799428"/>
    </source>
</evidence>
<evidence type="ECO:0000256" key="5">
    <source>
        <dbReference type="ARBA" id="ARBA00022525"/>
    </source>
</evidence>
<evidence type="ECO:0000256" key="7">
    <source>
        <dbReference type="ARBA" id="ARBA00022801"/>
    </source>
</evidence>
<gene>
    <name evidence="13" type="ORF">K504DRAFT_384813</name>
</gene>
<dbReference type="GO" id="GO:0016052">
    <property type="term" value="P:carbohydrate catabolic process"/>
    <property type="evidence" value="ECO:0007669"/>
    <property type="project" value="TreeGrafter"/>
</dbReference>
<evidence type="ECO:0000256" key="4">
    <source>
        <dbReference type="ARBA" id="ARBA00022487"/>
    </source>
</evidence>
<comment type="similarity">
    <text evidence="2 12">Belongs to the cutinase family.</text>
</comment>
<name>A0A6G1K177_9PLEO</name>
<feature type="chain" id="PRO_5026372509" description="Cutinase" evidence="12">
    <location>
        <begin position="18"/>
        <end position="238"/>
    </location>
</feature>
<dbReference type="PROSITE" id="PS00931">
    <property type="entry name" value="CUTINASE_2"/>
    <property type="match status" value="1"/>
</dbReference>
<evidence type="ECO:0000256" key="12">
    <source>
        <dbReference type="RuleBase" id="RU361263"/>
    </source>
</evidence>
<dbReference type="PRINTS" id="PR00129">
    <property type="entry name" value="CUTINASE"/>
</dbReference>
<dbReference type="Pfam" id="PF01083">
    <property type="entry name" value="Cutinase"/>
    <property type="match status" value="1"/>
</dbReference>
<reference evidence="13" key="1">
    <citation type="journal article" date="2020" name="Stud. Mycol.">
        <title>101 Dothideomycetes genomes: a test case for predicting lifestyles and emergence of pathogens.</title>
        <authorList>
            <person name="Haridas S."/>
            <person name="Albert R."/>
            <person name="Binder M."/>
            <person name="Bloem J."/>
            <person name="Labutti K."/>
            <person name="Salamov A."/>
            <person name="Andreopoulos B."/>
            <person name="Baker S."/>
            <person name="Barry K."/>
            <person name="Bills G."/>
            <person name="Bluhm B."/>
            <person name="Cannon C."/>
            <person name="Castanera R."/>
            <person name="Culley D."/>
            <person name="Daum C."/>
            <person name="Ezra D."/>
            <person name="Gonzalez J."/>
            <person name="Henrissat B."/>
            <person name="Kuo A."/>
            <person name="Liang C."/>
            <person name="Lipzen A."/>
            <person name="Lutzoni F."/>
            <person name="Magnuson J."/>
            <person name="Mondo S."/>
            <person name="Nolan M."/>
            <person name="Ohm R."/>
            <person name="Pangilinan J."/>
            <person name="Park H.-J."/>
            <person name="Ramirez L."/>
            <person name="Alfaro M."/>
            <person name="Sun H."/>
            <person name="Tritt A."/>
            <person name="Yoshinaga Y."/>
            <person name="Zwiers L.-H."/>
            <person name="Turgeon B."/>
            <person name="Goodwin S."/>
            <person name="Spatafora J."/>
            <person name="Crous P."/>
            <person name="Grigoriev I."/>
        </authorList>
    </citation>
    <scope>NUCLEOTIDE SEQUENCE</scope>
    <source>
        <strain evidence="13">CBS 279.74</strain>
    </source>
</reference>
<dbReference type="PANTHER" id="PTHR48250:SF2">
    <property type="entry name" value="CUTINASE"/>
    <property type="match status" value="1"/>
</dbReference>
<protein>
    <recommendedName>
        <fullName evidence="3 12">Cutinase</fullName>
        <ecNumber evidence="3 12">3.1.1.74</ecNumber>
    </recommendedName>
</protein>
<keyword evidence="5 12" id="KW-0964">Secreted</keyword>
<organism evidence="13 14">
    <name type="scientific">Pleomassaria siparia CBS 279.74</name>
    <dbReference type="NCBI Taxonomy" id="1314801"/>
    <lineage>
        <taxon>Eukaryota</taxon>
        <taxon>Fungi</taxon>
        <taxon>Dikarya</taxon>
        <taxon>Ascomycota</taxon>
        <taxon>Pezizomycotina</taxon>
        <taxon>Dothideomycetes</taxon>
        <taxon>Pleosporomycetidae</taxon>
        <taxon>Pleosporales</taxon>
        <taxon>Pleomassariaceae</taxon>
        <taxon>Pleomassaria</taxon>
    </lineage>
</organism>
<keyword evidence="6 12" id="KW-0732">Signal</keyword>
<proteinExistence type="inferred from homology"/>
<evidence type="ECO:0000313" key="13">
    <source>
        <dbReference type="EMBL" id="KAF2706626.1"/>
    </source>
</evidence>
<keyword evidence="8 11" id="KW-1015">Disulfide bond</keyword>
<keyword evidence="7 12" id="KW-0378">Hydrolase</keyword>
<feature type="disulfide bond" evidence="11">
    <location>
        <begin position="63"/>
        <end position="141"/>
    </location>
</feature>
<evidence type="ECO:0000256" key="9">
    <source>
        <dbReference type="ARBA" id="ARBA00034045"/>
    </source>
</evidence>
<evidence type="ECO:0000256" key="8">
    <source>
        <dbReference type="ARBA" id="ARBA00023157"/>
    </source>
</evidence>
<dbReference type="OrthoDB" id="2975078at2759"/>
<dbReference type="PROSITE" id="PS00155">
    <property type="entry name" value="CUTINASE_1"/>
    <property type="match status" value="1"/>
</dbReference>
<comment type="function">
    <text evidence="12">Catalyzes the hydrolysis of complex carboxylic polyesters found in the cell wall of plants. Degrades cutin, a macromolecule that forms the structure of the plant cuticle.</text>
</comment>
<dbReference type="InterPro" id="IPR029058">
    <property type="entry name" value="AB_hydrolase_fold"/>
</dbReference>
<dbReference type="InterPro" id="IPR043579">
    <property type="entry name" value="CUTINASE_2"/>
</dbReference>
<evidence type="ECO:0000256" key="10">
    <source>
        <dbReference type="PIRSR" id="PIRSR611150-1"/>
    </source>
</evidence>
<dbReference type="AlphaFoldDB" id="A0A6G1K177"/>
<dbReference type="Proteomes" id="UP000799428">
    <property type="component" value="Unassembled WGS sequence"/>
</dbReference>
<dbReference type="GO" id="GO:0050525">
    <property type="term" value="F:cutinase activity"/>
    <property type="evidence" value="ECO:0007669"/>
    <property type="project" value="UniProtKB-UniRule"/>
</dbReference>
<keyword evidence="14" id="KW-1185">Reference proteome</keyword>
<evidence type="ECO:0000256" key="3">
    <source>
        <dbReference type="ARBA" id="ARBA00013095"/>
    </source>
</evidence>
<evidence type="ECO:0000256" key="11">
    <source>
        <dbReference type="PIRSR" id="PIRSR611150-2"/>
    </source>
</evidence>